<dbReference type="EMBL" id="VCGU01000003">
    <property type="protein sequence ID" value="TRY78812.1"/>
    <property type="molecule type" value="Genomic_DNA"/>
</dbReference>
<gene>
    <name evidence="2" type="ORF">TCAL_06183</name>
</gene>
<feature type="transmembrane region" description="Helical" evidence="1">
    <location>
        <begin position="75"/>
        <end position="95"/>
    </location>
</feature>
<accession>A0A553PMB1</accession>
<keyword evidence="1" id="KW-0472">Membrane</keyword>
<evidence type="ECO:0000313" key="3">
    <source>
        <dbReference type="Proteomes" id="UP000318571"/>
    </source>
</evidence>
<keyword evidence="1" id="KW-1133">Transmembrane helix</keyword>
<name>A0A553PMB1_TIGCA</name>
<dbReference type="Proteomes" id="UP000318571">
    <property type="component" value="Chromosome 11"/>
</dbReference>
<comment type="caution">
    <text evidence="2">The sequence shown here is derived from an EMBL/GenBank/DDBJ whole genome shotgun (WGS) entry which is preliminary data.</text>
</comment>
<reference evidence="2 3" key="1">
    <citation type="journal article" date="2018" name="Nat. Ecol. Evol.">
        <title>Genomic signatures of mitonuclear coevolution across populations of Tigriopus californicus.</title>
        <authorList>
            <person name="Barreto F.S."/>
            <person name="Watson E.T."/>
            <person name="Lima T.G."/>
            <person name="Willett C.S."/>
            <person name="Edmands S."/>
            <person name="Li W."/>
            <person name="Burton R.S."/>
        </authorList>
    </citation>
    <scope>NUCLEOTIDE SEQUENCE [LARGE SCALE GENOMIC DNA]</scope>
    <source>
        <strain evidence="2 3">San Diego</strain>
    </source>
</reference>
<proteinExistence type="predicted"/>
<evidence type="ECO:0000256" key="1">
    <source>
        <dbReference type="SAM" id="Phobius"/>
    </source>
</evidence>
<feature type="non-terminal residue" evidence="2">
    <location>
        <position position="1"/>
    </location>
</feature>
<protein>
    <submittedName>
        <fullName evidence="2">Uncharacterized protein</fullName>
    </submittedName>
</protein>
<keyword evidence="3" id="KW-1185">Reference proteome</keyword>
<organism evidence="2 3">
    <name type="scientific">Tigriopus californicus</name>
    <name type="common">Marine copepod</name>
    <dbReference type="NCBI Taxonomy" id="6832"/>
    <lineage>
        <taxon>Eukaryota</taxon>
        <taxon>Metazoa</taxon>
        <taxon>Ecdysozoa</taxon>
        <taxon>Arthropoda</taxon>
        <taxon>Crustacea</taxon>
        <taxon>Multicrustacea</taxon>
        <taxon>Hexanauplia</taxon>
        <taxon>Copepoda</taxon>
        <taxon>Harpacticoida</taxon>
        <taxon>Harpacticidae</taxon>
        <taxon>Tigriopus</taxon>
    </lineage>
</organism>
<sequence length="163" mass="18732">RSSLELVNTGTLADIDFVPNFVAGPASNDDVPQSSSIMNLLVQGRCTNNSQCHFYENCVEHFTGQCLGQCELSSWFTHVILWFVFSFLLVFVICIKCDCWCCRMIFCANYRQMHRQQPYRFSRRSTPMDIPGIGKQHQTNNATINMSTFHEIVLARNLSNDQY</sequence>
<evidence type="ECO:0000313" key="2">
    <source>
        <dbReference type="EMBL" id="TRY78812.1"/>
    </source>
</evidence>
<keyword evidence="1" id="KW-0812">Transmembrane</keyword>
<dbReference type="AlphaFoldDB" id="A0A553PMB1"/>